<organism evidence="5">
    <name type="scientific">Echinostoma caproni</name>
    <dbReference type="NCBI Taxonomy" id="27848"/>
    <lineage>
        <taxon>Eukaryota</taxon>
        <taxon>Metazoa</taxon>
        <taxon>Spiralia</taxon>
        <taxon>Lophotrochozoa</taxon>
        <taxon>Platyhelminthes</taxon>
        <taxon>Trematoda</taxon>
        <taxon>Digenea</taxon>
        <taxon>Plagiorchiida</taxon>
        <taxon>Echinostomata</taxon>
        <taxon>Echinostomatoidea</taxon>
        <taxon>Echinostomatidae</taxon>
        <taxon>Echinostoma</taxon>
    </lineage>
</organism>
<feature type="compositionally biased region" description="Polar residues" evidence="1">
    <location>
        <begin position="437"/>
        <end position="451"/>
    </location>
</feature>
<dbReference type="InterPro" id="IPR036892">
    <property type="entry name" value="L27_dom_sf"/>
</dbReference>
<dbReference type="Gene3D" id="1.10.287.650">
    <property type="entry name" value="L27 domain"/>
    <property type="match status" value="1"/>
</dbReference>
<dbReference type="AlphaFoldDB" id="A0A183AAL1"/>
<evidence type="ECO:0000259" key="2">
    <source>
        <dbReference type="PROSITE" id="PS51022"/>
    </source>
</evidence>
<sequence>MGMFDAWQLVSQGITDEDLIRRLLRHSQNKKNQLCDSDIVFLRAFLGNMQLKRCLELIDTTTSGASQQPLTREVRPPDGRERDSLKALSDLWVDLEQFVMQTRESDEPEAHELYDLLADPHIREVLVAYDDVANSRYYTEDFDLVPVYTESGPYGRRSASHSPVSTGSQKRGGTPTRSSKHQESLRNSQHEVHDDSLGEITVVSDLRSGNTTQNNRSPHSGAVDLSDQDDSDAQVSPITGLSSTKSSQHVRPDSTVGRVRRTSDFGSSHEVNRPESLKSHSSTKRSSKQQQEGFREKTTSLSRSGKRNNRHSQSDSDTSLTAVPKNDNPHLSSPSVSRRARDSSHTRDSNHPVQSPKSLTRQDSQTGKPPIAVIKPADSTPRENPYSPGVNSNSADLSRRDGNRKSSTNYPSASLPDRNQRHSKHSRSGETGPPVPETQSLARRPSRQSTRSSKDAREVRLPKPGEVRVIKLRRDHPGEPIGITIAVRTPSPPAQPNNSTKTEVINRSPPVLTIQRIMAGSLADRNGMYTVFLAYTFAPTPFPLELFAVIHTVNYVHSVRNYQRNIVLLATCFHP</sequence>
<feature type="region of interest" description="Disordered" evidence="1">
    <location>
        <begin position="153"/>
        <end position="465"/>
    </location>
</feature>
<dbReference type="WBParaSite" id="ECPE_0000400301-mRNA-1">
    <property type="protein sequence ID" value="ECPE_0000400301-mRNA-1"/>
    <property type="gene ID" value="ECPE_0000400301"/>
</dbReference>
<dbReference type="InterPro" id="IPR004172">
    <property type="entry name" value="L27_dom"/>
</dbReference>
<evidence type="ECO:0000313" key="3">
    <source>
        <dbReference type="EMBL" id="VDP71277.1"/>
    </source>
</evidence>
<evidence type="ECO:0000313" key="4">
    <source>
        <dbReference type="Proteomes" id="UP000272942"/>
    </source>
</evidence>
<feature type="compositionally biased region" description="Polar residues" evidence="1">
    <location>
        <begin position="207"/>
        <end position="218"/>
    </location>
</feature>
<feature type="compositionally biased region" description="Polar residues" evidence="1">
    <location>
        <begin position="160"/>
        <end position="177"/>
    </location>
</feature>
<dbReference type="OrthoDB" id="65789at2759"/>
<evidence type="ECO:0000313" key="5">
    <source>
        <dbReference type="WBParaSite" id="ECPE_0000400301-mRNA-1"/>
    </source>
</evidence>
<gene>
    <name evidence="3" type="ORF">ECPE_LOCUS3996</name>
</gene>
<feature type="compositionally biased region" description="Basic and acidic residues" evidence="1">
    <location>
        <begin position="339"/>
        <end position="350"/>
    </location>
</feature>
<feature type="compositionally biased region" description="Basic and acidic residues" evidence="1">
    <location>
        <begin position="180"/>
        <end position="196"/>
    </location>
</feature>
<reference evidence="5" key="1">
    <citation type="submission" date="2016-06" db="UniProtKB">
        <authorList>
            <consortium name="WormBaseParasite"/>
        </authorList>
    </citation>
    <scope>IDENTIFICATION</scope>
</reference>
<dbReference type="Proteomes" id="UP000272942">
    <property type="component" value="Unassembled WGS sequence"/>
</dbReference>
<feature type="domain" description="L27" evidence="2">
    <location>
        <begin position="84"/>
        <end position="140"/>
    </location>
</feature>
<feature type="compositionally biased region" description="Polar residues" evidence="1">
    <location>
        <begin position="233"/>
        <end position="249"/>
    </location>
</feature>
<protein>
    <submittedName>
        <fullName evidence="5">L27 domain-containing protein</fullName>
    </submittedName>
</protein>
<evidence type="ECO:0000256" key="1">
    <source>
        <dbReference type="SAM" id="MobiDB-lite"/>
    </source>
</evidence>
<feature type="compositionally biased region" description="Polar residues" evidence="1">
    <location>
        <begin position="351"/>
        <end position="367"/>
    </location>
</feature>
<dbReference type="PROSITE" id="PS51022">
    <property type="entry name" value="L27"/>
    <property type="match status" value="1"/>
</dbReference>
<dbReference type="SUPFAM" id="SSF101288">
    <property type="entry name" value="L27 domain"/>
    <property type="match status" value="1"/>
</dbReference>
<keyword evidence="4" id="KW-1185">Reference proteome</keyword>
<reference evidence="3 4" key="2">
    <citation type="submission" date="2018-11" db="EMBL/GenBank/DDBJ databases">
        <authorList>
            <consortium name="Pathogen Informatics"/>
        </authorList>
    </citation>
    <scope>NUCLEOTIDE SEQUENCE [LARGE SCALE GENOMIC DNA]</scope>
    <source>
        <strain evidence="3 4">Egypt</strain>
    </source>
</reference>
<proteinExistence type="predicted"/>
<dbReference type="EMBL" id="UZAN01040885">
    <property type="protein sequence ID" value="VDP71277.1"/>
    <property type="molecule type" value="Genomic_DNA"/>
</dbReference>
<feature type="compositionally biased region" description="Basic and acidic residues" evidence="1">
    <location>
        <begin position="452"/>
        <end position="465"/>
    </location>
</feature>
<accession>A0A183AAL1</accession>
<name>A0A183AAL1_9TREM</name>